<accession>A0A6A7MW65</accession>
<dbReference type="Gene3D" id="3.10.450.50">
    <property type="match status" value="1"/>
</dbReference>
<organism evidence="2 3">
    <name type="scientific">Rugamonas aquatica</name>
    <dbReference type="NCBI Taxonomy" id="2743357"/>
    <lineage>
        <taxon>Bacteria</taxon>
        <taxon>Pseudomonadati</taxon>
        <taxon>Pseudomonadota</taxon>
        <taxon>Betaproteobacteria</taxon>
        <taxon>Burkholderiales</taxon>
        <taxon>Oxalobacteraceae</taxon>
        <taxon>Telluria group</taxon>
        <taxon>Rugamonas</taxon>
    </lineage>
</organism>
<gene>
    <name evidence="2" type="ORF">GEV02_01545</name>
</gene>
<protein>
    <recommendedName>
        <fullName evidence="4">Nuclear transport factor 2 family protein</fullName>
    </recommendedName>
</protein>
<dbReference type="AlphaFoldDB" id="A0A6A7MW65"/>
<name>A0A6A7MW65_9BURK</name>
<dbReference type="SUPFAM" id="SSF54427">
    <property type="entry name" value="NTF2-like"/>
    <property type="match status" value="1"/>
</dbReference>
<evidence type="ECO:0000256" key="1">
    <source>
        <dbReference type="SAM" id="SignalP"/>
    </source>
</evidence>
<dbReference type="InterPro" id="IPR032710">
    <property type="entry name" value="NTF2-like_dom_sf"/>
</dbReference>
<sequence length="177" mass="19616">MMRVVFSAVVLACGLLLATHQPAFAENPAESKKQVTKIIGQFQEAIKNKDTVGFMGLFLREDVTWTATYTDASVERYNASIKDTKEPAATRVQAGGSPRKFIESIAKNKAPQSETFSNVRIDTDGEIAHVWFDYTFMIGTYKSAWGKESWQLVRTEAGWKISAVTWSSEENSVPPGA</sequence>
<dbReference type="EMBL" id="WHUG01000001">
    <property type="protein sequence ID" value="MQA36819.1"/>
    <property type="molecule type" value="Genomic_DNA"/>
</dbReference>
<keyword evidence="1" id="KW-0732">Signal</keyword>
<proteinExistence type="predicted"/>
<feature type="signal peptide" evidence="1">
    <location>
        <begin position="1"/>
        <end position="25"/>
    </location>
</feature>
<comment type="caution">
    <text evidence="2">The sequence shown here is derived from an EMBL/GenBank/DDBJ whole genome shotgun (WGS) entry which is preliminary data.</text>
</comment>
<feature type="chain" id="PRO_5025361598" description="Nuclear transport factor 2 family protein" evidence="1">
    <location>
        <begin position="26"/>
        <end position="177"/>
    </location>
</feature>
<evidence type="ECO:0008006" key="4">
    <source>
        <dbReference type="Google" id="ProtNLM"/>
    </source>
</evidence>
<evidence type="ECO:0000313" key="2">
    <source>
        <dbReference type="EMBL" id="MQA36819.1"/>
    </source>
</evidence>
<dbReference type="Proteomes" id="UP000440498">
    <property type="component" value="Unassembled WGS sequence"/>
</dbReference>
<evidence type="ECO:0000313" key="3">
    <source>
        <dbReference type="Proteomes" id="UP000440498"/>
    </source>
</evidence>
<keyword evidence="3" id="KW-1185">Reference proteome</keyword>
<dbReference type="RefSeq" id="WP_152836185.1">
    <property type="nucleotide sequence ID" value="NZ_WHUG01000001.1"/>
</dbReference>
<reference evidence="2 3" key="1">
    <citation type="submission" date="2019-10" db="EMBL/GenBank/DDBJ databases">
        <title>Two novel species isolated from a subtropical stream in China.</title>
        <authorList>
            <person name="Lu H."/>
        </authorList>
    </citation>
    <scope>NUCLEOTIDE SEQUENCE [LARGE SCALE GENOMIC DNA]</scope>
    <source>
        <strain evidence="2 3">FT29W</strain>
    </source>
</reference>